<evidence type="ECO:0000313" key="2">
    <source>
        <dbReference type="EMBL" id="GBE62936.1"/>
    </source>
</evidence>
<proteinExistence type="predicted"/>
<comment type="caution">
    <text evidence="2">The sequence shown here is derived from an EMBL/GenBank/DDBJ whole genome shotgun (WGS) entry which is preliminary data.</text>
</comment>
<dbReference type="EMBL" id="BDSA01000009">
    <property type="protein sequence ID" value="GBE62936.1"/>
    <property type="molecule type" value="Genomic_DNA"/>
</dbReference>
<dbReference type="GeneID" id="39876706"/>
<evidence type="ECO:0000313" key="3">
    <source>
        <dbReference type="Proteomes" id="UP000236319"/>
    </source>
</evidence>
<evidence type="ECO:0008006" key="4">
    <source>
        <dbReference type="Google" id="ProtNLM"/>
    </source>
</evidence>
<keyword evidence="1" id="KW-0472">Membrane</keyword>
<keyword evidence="3" id="KW-1185">Reference proteome</keyword>
<gene>
    <name evidence="2" type="ORF">BOVATA_044290</name>
</gene>
<dbReference type="RefSeq" id="XP_028869179.1">
    <property type="nucleotide sequence ID" value="XM_029013346.1"/>
</dbReference>
<feature type="transmembrane region" description="Helical" evidence="1">
    <location>
        <begin position="1648"/>
        <end position="1671"/>
    </location>
</feature>
<sequence>MSFLHGVLSNIQPKLGQHKDTLNIALNSLNNSNNNGITKYKAAIAAVADGVHTYNEKVAASNDAVKSVVTTLREFSERALDTAIKVEHAEKSIDLKVEDCKKNAQTFITNIDTSRSDNPLNNAISDLNAKLKDKLENVRKTVAYESDRLGEVKGYEHTEMTQAIENVEKVMSTLKTNVDCKIDTQVKLFVTKVREQVEPILKELKKISKSLHDYVAELGRWIDNANSAVDKALEMAKKILYEVNEDAVTNNPGRMKAAIEQIDIMINQLVTAGNTGLDEVRKEVTAALTAVKTMDGQLKEDLHGVRGAISQAVGRITEKVQKLGEQFPKISGAPSNLNDIFEEIKKKVEEIQGGQRPAKGLGSIKNGVNGYLGEFSVNFADKVQEWLDDILGKEAVRRGEQKKTGYLEDYITDYIKEYIGDHQRDGIPFKNGKGAPDEIIKELREQFQKILGSEASEAGNLVHQKIQEAKGAVEKNIEAIHVGCNMFATRLGEKLYTKVTDIVSAVEKAIHNGTPVTKKSDLTYIVEVTLLALHSKARQAGKELHSFALDKTRVNRKESIAAEIDKVVNMTSILFESVKNAHSKRTGGSWEYPAQAVDQAISNVTETLNQQLKLNTDGNSVVIEGTAEGVFRLYKLQVTQSTLTGDVNELEGTLPDAIKKIRTQVQSALDDVGNINIHVEERLREVKDKLSLLCRAVKNAAETDAESAVNKLKLLKSLINDNTVDIKAKAQKGLNKIHSDLSNLRNELVDKPIDLTNKLLSYLTSAQNHYIKQLQEDVKKEVNSAQSKLTTHARRQYVEALKFALQQFADKVTEELEPLPGMFEQDKHIGLKGFMEAFYGANSGDNINKLKDAVDLRTVCHGFEKFLGPLNTYMNMEIDRLKEEEHKKNPSLQKPQDPYSKQLNNVYSSLSTVIGHIMSNNYYDHNLPTKLAELTATLSDLKLDGFPNPVTGMLGGISGGCRQLVDVLGDVYISKYDGLTIEWEKVDTSKKASTPDGPENKIPTDDANRCAKVFLTCMYTLFDKLHRLFFNGGKTWASLKIDGSGDAKKKYELKKYFMHEGFEIQNLVTKENTGKDVAFRLSRAFSRYQTFNKDPNEFDSFDLYIAHFRKYEGLLSRLFEHLETYNEVCHFATFSSTKHPSSIYEMLAWFSGLPYSSVYDSLLHDVLPSLFEGPSKKPADDDEIEVTDLGEESFDAYPQPITYSSLATSLNDVCAQSYDVLTGVLGYGYAGGVYACDHSNNTLNLAYPSSASACLGMLVDVMNRLFFQLYFLLTQCSHNTDYSGWSNCSYGQGVGNSGWQCNDNQCANQTCPQKAIQSTNQKCNQHPKCGVKSPLQSYLEDSLPGFLPHTFSNVGCGVKCSVGNHFGKPCITPMGFTDISIKASHTKEGEYLQKVLEKFCGKAESPLTKLCSQLNCLLPTAPKTLGDMFSFYYNFLRDWNRNTPHRKGAFEEAISKANFKRPYEDLNAHFIFGGSHPHKQANADLVSLVCSSATRGKCGPYLHALNTDISSMYSKEHGGKYLSWIVYSTETFYNLLHQLYDDCCSTCGGDKPKCRIAKCPQNCSVGGKSATSPHDASCNSIAKCSHTRPIMYKFGFVHENVAKLAGETTKRTCTDFCHVLKKVIGEGCALVKLIEDIDKYIWAIREKFSYLLLALWSLSLLYLLHIAVVRLDVLKIRSHLKSPASHRIAAQSLLAAARINSLSKLAYLKP</sequence>
<organism evidence="2 3">
    <name type="scientific">Babesia ovata</name>
    <dbReference type="NCBI Taxonomy" id="189622"/>
    <lineage>
        <taxon>Eukaryota</taxon>
        <taxon>Sar</taxon>
        <taxon>Alveolata</taxon>
        <taxon>Apicomplexa</taxon>
        <taxon>Aconoidasida</taxon>
        <taxon>Piroplasmida</taxon>
        <taxon>Babesiidae</taxon>
        <taxon>Babesia</taxon>
    </lineage>
</organism>
<dbReference type="Proteomes" id="UP000236319">
    <property type="component" value="Unassembled WGS sequence"/>
</dbReference>
<dbReference type="SUPFAM" id="SSF58100">
    <property type="entry name" value="Bacterial hemolysins"/>
    <property type="match status" value="1"/>
</dbReference>
<protein>
    <recommendedName>
        <fullName evidence="4">C3H1-type domain-containing protein</fullName>
    </recommendedName>
</protein>
<keyword evidence="1" id="KW-1133">Transmembrane helix</keyword>
<reference evidence="2 3" key="1">
    <citation type="journal article" date="2017" name="BMC Genomics">
        <title>Whole-genome assembly of Babesia ovata and comparative genomics between closely related pathogens.</title>
        <authorList>
            <person name="Yamagishi J."/>
            <person name="Asada M."/>
            <person name="Hakimi H."/>
            <person name="Tanaka T.Q."/>
            <person name="Sugimoto C."/>
            <person name="Kawazu S."/>
        </authorList>
    </citation>
    <scope>NUCLEOTIDE SEQUENCE [LARGE SCALE GENOMIC DNA]</scope>
    <source>
        <strain evidence="2 3">Miyake</strain>
    </source>
</reference>
<keyword evidence="1" id="KW-0812">Transmembrane</keyword>
<dbReference type="VEuPathDB" id="PiroplasmaDB:BOVATA_044290"/>
<accession>A0A2H6KIX4</accession>
<dbReference type="OrthoDB" id="10266508at2759"/>
<name>A0A2H6KIX4_9APIC</name>
<evidence type="ECO:0000256" key="1">
    <source>
        <dbReference type="SAM" id="Phobius"/>
    </source>
</evidence>